<evidence type="ECO:0000259" key="4">
    <source>
        <dbReference type="PROSITE" id="PS50893"/>
    </source>
</evidence>
<reference evidence="5 8" key="1">
    <citation type="submission" date="2021-06" db="EMBL/GenBank/DDBJ databases">
        <title>Collection of gut derived symbiotic bacterial strains cultured from healthy donors.</title>
        <authorList>
            <person name="Lin H."/>
            <person name="Littmann E."/>
            <person name="Pamer E.G."/>
        </authorList>
    </citation>
    <scope>NUCLEOTIDE SEQUENCE</scope>
    <source>
        <strain evidence="6 8">MSK.21.70</strain>
        <strain evidence="5">MSK.21.82</strain>
    </source>
</reference>
<dbReference type="GO" id="GO:0005524">
    <property type="term" value="F:ATP binding"/>
    <property type="evidence" value="ECO:0007669"/>
    <property type="project" value="UniProtKB-KW"/>
</dbReference>
<protein>
    <submittedName>
        <fullName evidence="5">ATP-binding cassette domain-containing protein</fullName>
    </submittedName>
</protein>
<feature type="domain" description="ABC transporter" evidence="4">
    <location>
        <begin position="1"/>
        <end position="220"/>
    </location>
</feature>
<proteinExistence type="inferred from homology"/>
<dbReference type="EMBL" id="JAHOEL010000093">
    <property type="protein sequence ID" value="MBV3393615.1"/>
    <property type="molecule type" value="Genomic_DNA"/>
</dbReference>
<evidence type="ECO:0000256" key="2">
    <source>
        <dbReference type="ARBA" id="ARBA00022448"/>
    </source>
</evidence>
<accession>A0AAW4MTN8</accession>
<dbReference type="PANTHER" id="PTHR42734:SF5">
    <property type="entry name" value="IRON TRANSPORT SYSTEM ATP-BINDING PROTEIN HI_0361-RELATED"/>
    <property type="match status" value="1"/>
</dbReference>
<dbReference type="GO" id="GO:0016887">
    <property type="term" value="F:ATP hydrolysis activity"/>
    <property type="evidence" value="ECO:0007669"/>
    <property type="project" value="InterPro"/>
</dbReference>
<keyword evidence="5" id="KW-0067">ATP-binding</keyword>
<dbReference type="InterPro" id="IPR050153">
    <property type="entry name" value="Metal_Ion_Import_ABC"/>
</dbReference>
<dbReference type="SMART" id="SM00382">
    <property type="entry name" value="AAA"/>
    <property type="match status" value="1"/>
</dbReference>
<keyword evidence="3" id="KW-1133">Transmembrane helix</keyword>
<name>A0AAW4MTN8_9FIRM</name>
<evidence type="ECO:0000313" key="7">
    <source>
        <dbReference type="Proteomes" id="UP001196408"/>
    </source>
</evidence>
<keyword evidence="2" id="KW-0813">Transport</keyword>
<dbReference type="PANTHER" id="PTHR42734">
    <property type="entry name" value="METAL TRANSPORT SYSTEM ATP-BINDING PROTEIN TM_0124-RELATED"/>
    <property type="match status" value="1"/>
</dbReference>
<dbReference type="Pfam" id="PF00005">
    <property type="entry name" value="ABC_tran"/>
    <property type="match status" value="1"/>
</dbReference>
<dbReference type="Proteomes" id="UP001196408">
    <property type="component" value="Unassembled WGS sequence"/>
</dbReference>
<dbReference type="AlphaFoldDB" id="A0AAW4MTN8"/>
<feature type="transmembrane region" description="Helical" evidence="3">
    <location>
        <begin position="591"/>
        <end position="611"/>
    </location>
</feature>
<dbReference type="PROSITE" id="PS00211">
    <property type="entry name" value="ABC_TRANSPORTER_1"/>
    <property type="match status" value="1"/>
</dbReference>
<comment type="caution">
    <text evidence="5">The sequence shown here is derived from an EMBL/GenBank/DDBJ whole genome shotgun (WGS) entry which is preliminary data.</text>
</comment>
<dbReference type="InterPro" id="IPR003439">
    <property type="entry name" value="ABC_transporter-like_ATP-bd"/>
</dbReference>
<evidence type="ECO:0000256" key="3">
    <source>
        <dbReference type="SAM" id="Phobius"/>
    </source>
</evidence>
<keyword evidence="3" id="KW-0812">Transmembrane</keyword>
<dbReference type="RefSeq" id="WP_217747512.1">
    <property type="nucleotide sequence ID" value="NZ_JAHOEB010000036.1"/>
</dbReference>
<keyword evidence="8" id="KW-1185">Reference proteome</keyword>
<sequence length="653" mass="75174">MIELNNFTYKTNRILFEGANFIAPSIGIIGIAGESGCGKTTFLKIISKQIHLDSMVNTATSIFYGNQDALLKKDLTIIQQFELIESIYNREHDQNTIDELFNNLNIKANLSQKYDSCSLGEKKRIMIALSVYSNSPCIILDEPLSSVDYEDKHSIMKLLKEYSHDRVIILTIHDEEFDEYLDIKYLIENLQFTRIKDNESNGEPLSMTQEFTSKRIAHVKSKKEKFSILLYALLCLVIINMTLYSGIELYMTKKNTASMMDNLTSKIIYTGKEYITRNELPSGYRFMEYDQGYSMTPQEIQSIQSIKGVKSITSYYQFPTRNYDTRNDEDDNLIAYMSVKGREYSTDDNVFVSSYIKGQFGNKNKNYISEGLMKTLELTDSDFPITMKMDIGVPVCSTEYNGTMRYGDQNGLQKKSYDVIERHPVYQKKRVSIKIYGVIKSNEDQDDFTGNNALKVYLNNDFASSIINKYRTTNVSISLYEDLNEHIVDYVPATYAVECKNASYVDQVRNGLNKISPNIVTYIESDDYKQTAKMRQKDSKNTQTMILIYTVVGLIAYVVFLILYNKSREYIRYRELDLNEKQIQSIHMVDIQFMSTFLFIAVLLSFCLRLFSSSEFALINNSIKMIIGLVSAVVTTLVFYITNKIMVTSTDHD</sequence>
<dbReference type="Proteomes" id="UP001197492">
    <property type="component" value="Unassembled WGS sequence"/>
</dbReference>
<keyword evidence="3" id="KW-0472">Membrane</keyword>
<keyword evidence="5" id="KW-0547">Nucleotide-binding</keyword>
<gene>
    <name evidence="5" type="ORF">KSV97_05345</name>
    <name evidence="6" type="ORF">KSW06_10245</name>
</gene>
<evidence type="ECO:0000313" key="6">
    <source>
        <dbReference type="EMBL" id="MBV3393615.1"/>
    </source>
</evidence>
<comment type="similarity">
    <text evidence="1">Belongs to the ABC transporter superfamily.</text>
</comment>
<dbReference type="InterPro" id="IPR003593">
    <property type="entry name" value="AAA+_ATPase"/>
</dbReference>
<evidence type="ECO:0000256" key="1">
    <source>
        <dbReference type="ARBA" id="ARBA00005417"/>
    </source>
</evidence>
<dbReference type="EMBL" id="JAHOEF010000025">
    <property type="protein sequence ID" value="MBV3382657.1"/>
    <property type="molecule type" value="Genomic_DNA"/>
</dbReference>
<evidence type="ECO:0000313" key="5">
    <source>
        <dbReference type="EMBL" id="MBV3382657.1"/>
    </source>
</evidence>
<dbReference type="InterPro" id="IPR017871">
    <property type="entry name" value="ABC_transporter-like_CS"/>
</dbReference>
<evidence type="ECO:0000313" key="8">
    <source>
        <dbReference type="Proteomes" id="UP001197492"/>
    </source>
</evidence>
<organism evidence="5 7">
    <name type="scientific">Catenibacterium mitsuokai</name>
    <dbReference type="NCBI Taxonomy" id="100886"/>
    <lineage>
        <taxon>Bacteria</taxon>
        <taxon>Bacillati</taxon>
        <taxon>Bacillota</taxon>
        <taxon>Erysipelotrichia</taxon>
        <taxon>Erysipelotrichales</taxon>
        <taxon>Coprobacillaceae</taxon>
        <taxon>Catenibacterium</taxon>
    </lineage>
</organism>
<feature type="transmembrane region" description="Helical" evidence="3">
    <location>
        <begin position="228"/>
        <end position="247"/>
    </location>
</feature>
<feature type="transmembrane region" description="Helical" evidence="3">
    <location>
        <begin position="546"/>
        <end position="564"/>
    </location>
</feature>
<dbReference type="PROSITE" id="PS50893">
    <property type="entry name" value="ABC_TRANSPORTER_2"/>
    <property type="match status" value="1"/>
</dbReference>
<feature type="transmembrane region" description="Helical" evidence="3">
    <location>
        <begin position="623"/>
        <end position="642"/>
    </location>
</feature>